<reference evidence="8" key="1">
    <citation type="journal article" date="2015" name="Nature">
        <title>Complex archaea that bridge the gap between prokaryotes and eukaryotes.</title>
        <authorList>
            <person name="Spang A."/>
            <person name="Saw J.H."/>
            <person name="Jorgensen S.L."/>
            <person name="Zaremba-Niedzwiedzka K."/>
            <person name="Martijn J."/>
            <person name="Lind A.E."/>
            <person name="van Eijk R."/>
            <person name="Schleper C."/>
            <person name="Guy L."/>
            <person name="Ettema T.J."/>
        </authorList>
    </citation>
    <scope>NUCLEOTIDE SEQUENCE</scope>
</reference>
<evidence type="ECO:0000256" key="3">
    <source>
        <dbReference type="ARBA" id="ARBA00022692"/>
    </source>
</evidence>
<comment type="caution">
    <text evidence="8">The sequence shown here is derived from an EMBL/GenBank/DDBJ whole genome shotgun (WGS) entry which is preliminary data.</text>
</comment>
<evidence type="ECO:0000256" key="2">
    <source>
        <dbReference type="ARBA" id="ARBA00022448"/>
    </source>
</evidence>
<protein>
    <recommendedName>
        <fullName evidence="7">Major facilitator superfamily (MFS) profile domain-containing protein</fullName>
    </recommendedName>
</protein>
<dbReference type="PROSITE" id="PS00216">
    <property type="entry name" value="SUGAR_TRANSPORT_1"/>
    <property type="match status" value="1"/>
</dbReference>
<evidence type="ECO:0000256" key="6">
    <source>
        <dbReference type="SAM" id="Phobius"/>
    </source>
</evidence>
<keyword evidence="4 6" id="KW-1133">Transmembrane helix</keyword>
<dbReference type="EMBL" id="LAZR01037890">
    <property type="protein sequence ID" value="KKL20997.1"/>
    <property type="molecule type" value="Genomic_DNA"/>
</dbReference>
<feature type="transmembrane region" description="Helical" evidence="6">
    <location>
        <begin position="83"/>
        <end position="110"/>
    </location>
</feature>
<feature type="transmembrane region" description="Helical" evidence="6">
    <location>
        <begin position="21"/>
        <end position="39"/>
    </location>
</feature>
<accession>A0A0F9C422</accession>
<dbReference type="InterPro" id="IPR036259">
    <property type="entry name" value="MFS_trans_sf"/>
</dbReference>
<keyword evidence="5 6" id="KW-0472">Membrane</keyword>
<dbReference type="GO" id="GO:0042908">
    <property type="term" value="P:xenobiotic transport"/>
    <property type="evidence" value="ECO:0007669"/>
    <property type="project" value="UniProtKB-ARBA"/>
</dbReference>
<name>A0A0F9C422_9ZZZZ</name>
<dbReference type="InterPro" id="IPR011701">
    <property type="entry name" value="MFS"/>
</dbReference>
<evidence type="ECO:0000256" key="1">
    <source>
        <dbReference type="ARBA" id="ARBA00004141"/>
    </source>
</evidence>
<evidence type="ECO:0000256" key="5">
    <source>
        <dbReference type="ARBA" id="ARBA00023136"/>
    </source>
</evidence>
<dbReference type="PROSITE" id="PS50850">
    <property type="entry name" value="MFS"/>
    <property type="match status" value="1"/>
</dbReference>
<dbReference type="PANTHER" id="PTHR23502">
    <property type="entry name" value="MAJOR FACILITATOR SUPERFAMILY"/>
    <property type="match status" value="1"/>
</dbReference>
<feature type="transmembrane region" description="Helical" evidence="6">
    <location>
        <begin position="51"/>
        <end position="71"/>
    </location>
</feature>
<dbReference type="Pfam" id="PF07690">
    <property type="entry name" value="MFS_1"/>
    <property type="match status" value="1"/>
</dbReference>
<keyword evidence="2" id="KW-0813">Transport</keyword>
<organism evidence="8">
    <name type="scientific">marine sediment metagenome</name>
    <dbReference type="NCBI Taxonomy" id="412755"/>
    <lineage>
        <taxon>unclassified sequences</taxon>
        <taxon>metagenomes</taxon>
        <taxon>ecological metagenomes</taxon>
    </lineage>
</organism>
<proteinExistence type="predicted"/>
<dbReference type="InterPro" id="IPR020846">
    <property type="entry name" value="MFS_dom"/>
</dbReference>
<evidence type="ECO:0000313" key="8">
    <source>
        <dbReference type="EMBL" id="KKL20997.1"/>
    </source>
</evidence>
<comment type="subcellular location">
    <subcellularLocation>
        <location evidence="1">Membrane</location>
        <topology evidence="1">Multi-pass membrane protein</topology>
    </subcellularLocation>
</comment>
<feature type="non-terminal residue" evidence="8">
    <location>
        <position position="124"/>
    </location>
</feature>
<dbReference type="GO" id="GO:0005886">
    <property type="term" value="C:plasma membrane"/>
    <property type="evidence" value="ECO:0007669"/>
    <property type="project" value="TreeGrafter"/>
</dbReference>
<dbReference type="PANTHER" id="PTHR23502:SF132">
    <property type="entry name" value="POLYAMINE TRANSPORTER 2-RELATED"/>
    <property type="match status" value="1"/>
</dbReference>
<dbReference type="InterPro" id="IPR005829">
    <property type="entry name" value="Sugar_transporter_CS"/>
</dbReference>
<gene>
    <name evidence="8" type="ORF">LCGC14_2449860</name>
</gene>
<evidence type="ECO:0000256" key="4">
    <source>
        <dbReference type="ARBA" id="ARBA00022989"/>
    </source>
</evidence>
<evidence type="ECO:0000259" key="7">
    <source>
        <dbReference type="PROSITE" id="PS50850"/>
    </source>
</evidence>
<sequence length="124" mass="13507">MSDIPRVRYLDRKTPPHISTLILLAGLSAMVMNIFLPSLPAMAEHFGTDYAVIQLSVPLYLFFSGILQIFIGPISDNLGRRRVMLWGLGAFLVATAGCLLAPNIAVFLVFRMAQAVIATGMVLS</sequence>
<keyword evidence="3 6" id="KW-0812">Transmembrane</keyword>
<dbReference type="GO" id="GO:0022857">
    <property type="term" value="F:transmembrane transporter activity"/>
    <property type="evidence" value="ECO:0007669"/>
    <property type="project" value="InterPro"/>
</dbReference>
<dbReference type="Gene3D" id="1.20.1720.10">
    <property type="entry name" value="Multidrug resistance protein D"/>
    <property type="match status" value="1"/>
</dbReference>
<dbReference type="SUPFAM" id="SSF103473">
    <property type="entry name" value="MFS general substrate transporter"/>
    <property type="match status" value="1"/>
</dbReference>
<feature type="domain" description="Major facilitator superfamily (MFS) profile" evidence="7">
    <location>
        <begin position="14"/>
        <end position="124"/>
    </location>
</feature>
<dbReference type="AlphaFoldDB" id="A0A0F9C422"/>
<dbReference type="GO" id="GO:0140115">
    <property type="term" value="P:export across plasma membrane"/>
    <property type="evidence" value="ECO:0007669"/>
    <property type="project" value="UniProtKB-ARBA"/>
</dbReference>